<evidence type="ECO:0000256" key="1">
    <source>
        <dbReference type="SAM" id="Phobius"/>
    </source>
</evidence>
<dbReference type="EMBL" id="AEBR01000063">
    <property type="protein sequence ID" value="EFM82506.1"/>
    <property type="molecule type" value="Genomic_DNA"/>
</dbReference>
<dbReference type="RefSeq" id="WP_002361265.1">
    <property type="nucleotide sequence ID" value="NZ_GL454461.1"/>
</dbReference>
<keyword evidence="1" id="KW-0812">Transmembrane</keyword>
<dbReference type="HOGENOM" id="CLU_133627_0_0_9"/>
<comment type="caution">
    <text evidence="2">The sequence shown here is derived from an EMBL/GenBank/DDBJ whole genome shotgun (WGS) entry which is preliminary data.</text>
</comment>
<keyword evidence="1" id="KW-1133">Transmembrane helix</keyword>
<dbReference type="AlphaFoldDB" id="A0A125W5S0"/>
<sequence>MSQIWFERILRWRKKAQRFLQGRYARFDELNRTLLLTSVVLALINIFTGYLWVRLLILITVAYVYYRFFSKHIHPRLNENQRFILRKQRLMQKVHAFRKRHLTQKEYRYFKCPKCQQSLRAPKGRGTIKVTCSNCQNQFIKKV</sequence>
<evidence type="ECO:0008006" key="4">
    <source>
        <dbReference type="Google" id="ProtNLM"/>
    </source>
</evidence>
<evidence type="ECO:0000313" key="2">
    <source>
        <dbReference type="EMBL" id="EFM82506.1"/>
    </source>
</evidence>
<proteinExistence type="predicted"/>
<keyword evidence="1" id="KW-0472">Membrane</keyword>
<evidence type="ECO:0000313" key="3">
    <source>
        <dbReference type="Proteomes" id="UP000004846"/>
    </source>
</evidence>
<protein>
    <recommendedName>
        <fullName evidence="4">Zn-finger containing protein</fullName>
    </recommendedName>
</protein>
<reference evidence="2 3" key="1">
    <citation type="submission" date="2010-07" db="EMBL/GenBank/DDBJ databases">
        <authorList>
            <person name="Sid Ahmed O."/>
        </authorList>
    </citation>
    <scope>NUCLEOTIDE SEQUENCE [LARGE SCALE GENOMIC DNA]</scope>
    <source>
        <strain evidence="2 3">TX4248</strain>
    </source>
</reference>
<accession>A0A125W5S0</accession>
<organism evidence="2 3">
    <name type="scientific">Enterococcus faecalis TX4248</name>
    <dbReference type="NCBI Taxonomy" id="749495"/>
    <lineage>
        <taxon>Bacteria</taxon>
        <taxon>Bacillati</taxon>
        <taxon>Bacillota</taxon>
        <taxon>Bacilli</taxon>
        <taxon>Lactobacillales</taxon>
        <taxon>Enterococcaceae</taxon>
        <taxon>Enterococcus</taxon>
    </lineage>
</organism>
<name>A0A125W5S0_ENTFL</name>
<feature type="transmembrane region" description="Helical" evidence="1">
    <location>
        <begin position="39"/>
        <end position="66"/>
    </location>
</feature>
<gene>
    <name evidence="2" type="ORF">HMPREF9498_01921</name>
</gene>
<dbReference type="Proteomes" id="UP000004846">
    <property type="component" value="Unassembled WGS sequence"/>
</dbReference>